<dbReference type="Gene3D" id="3.10.590.10">
    <property type="entry name" value="ph1033 like domains"/>
    <property type="match status" value="1"/>
</dbReference>
<dbReference type="CDD" id="cd00009">
    <property type="entry name" value="AAA"/>
    <property type="match status" value="1"/>
</dbReference>
<feature type="domain" description="AAA+ ATPase" evidence="1">
    <location>
        <begin position="538"/>
        <end position="696"/>
    </location>
</feature>
<dbReference type="SUPFAM" id="SSF88697">
    <property type="entry name" value="PUA domain-like"/>
    <property type="match status" value="1"/>
</dbReference>
<sequence>MVDKAVLAEIIEAYRANFTQVDREERYKWEAVACFQNNWDMDAPDFALMLKNALAKAQNLLPSSGYYAKKMITALAERDPGIVRSAFSNLFDETKPIFERVKIFKKTAEDMSAKLSLNKPSIKNHNQELHAISVYLSFAYPDKYYIYKRGLFAEFAKRVGYTNVPKRGDDKNLLCYFAMCDEILSFIAEDKDLLQLSRSRLDENCFADENYHMLVMDIVYFGCNCTLKSHLWWPAETEYNPGISKEEWLRLLKNREIFTPDALAVMRRMKDIGGMATCTELSKKYGESPNFYNGVSVHLAKRVVEVMGCPVMEKDNWGSKWWPILFVGRYATKETAGSYVWKLRRELDEALDLIDMSDIPLFVPEKPASKRQYWWLNANPKIWSFGQIRVGEEQGYTIFNANGNKRRIFQNFLDARVGDIVIGYESTPVKQIVALCKISRESDGESILFEKTESLISPVDYDVLKNIEGLRESEYFVNPQGSLFKLTEQEYNIIMDEIRDANPQAYNESKPAYCKDDFINDVYMDEAQYDSLAALLERKKNIILQGPPGVGKTFAAKRLAYSILGEIDDEKIEFIQFHQNYSYEDFMMGYKPQGDAFELKYGIFYKFCQRAENNPNEKFFFIIDEINRGNMSKIFGELLMLIEEGYRGKRITLAYSGMPFTVPENLYIIGMMNTADRSLALIDYALRRRFGFFAFSPAFENAGFRNYQEKLGSDIFDALIEKIKRLNRAIAEDPVLGEGFQIGHSYFCGLSCSEERIAEIIEYDILPTISEYWFDNTEKVEYWKRELHGILDD</sequence>
<gene>
    <name evidence="2" type="ORF">BED41_00740</name>
</gene>
<dbReference type="AlphaFoldDB" id="A0A1B2I1A6"/>
<dbReference type="REBASE" id="156172">
    <property type="entry name" value="CpoCL84McrBCP"/>
</dbReference>
<dbReference type="SMART" id="SM00382">
    <property type="entry name" value="AAA"/>
    <property type="match status" value="1"/>
</dbReference>
<keyword evidence="3" id="KW-1185">Reference proteome</keyword>
<dbReference type="GO" id="GO:0016887">
    <property type="term" value="F:ATP hydrolysis activity"/>
    <property type="evidence" value="ECO:0007669"/>
    <property type="project" value="InterPro"/>
</dbReference>
<dbReference type="KEGG" id="cpor:BED41_00740"/>
<dbReference type="GO" id="GO:0005524">
    <property type="term" value="F:ATP binding"/>
    <property type="evidence" value="ECO:0007669"/>
    <property type="project" value="InterPro"/>
</dbReference>
<accession>A0A1B2I1A6</accession>
<dbReference type="OrthoDB" id="9781481at2"/>
<organism evidence="2 3">
    <name type="scientific">Cloacibacillus porcorum</name>
    <dbReference type="NCBI Taxonomy" id="1197717"/>
    <lineage>
        <taxon>Bacteria</taxon>
        <taxon>Thermotogati</taxon>
        <taxon>Synergistota</taxon>
        <taxon>Synergistia</taxon>
        <taxon>Synergistales</taxon>
        <taxon>Synergistaceae</taxon>
        <taxon>Cloacibacillus</taxon>
    </lineage>
</organism>
<dbReference type="SUPFAM" id="SSF52540">
    <property type="entry name" value="P-loop containing nucleoside triphosphate hydrolases"/>
    <property type="match status" value="1"/>
</dbReference>
<dbReference type="InterPro" id="IPR052934">
    <property type="entry name" value="Methyl-DNA_Rec/Restrict_Enz"/>
</dbReference>
<name>A0A1B2I1A6_9BACT</name>
<evidence type="ECO:0000259" key="1">
    <source>
        <dbReference type="SMART" id="SM00382"/>
    </source>
</evidence>
<dbReference type="GO" id="GO:0004519">
    <property type="term" value="F:endonuclease activity"/>
    <property type="evidence" value="ECO:0007669"/>
    <property type="project" value="UniProtKB-KW"/>
</dbReference>
<keyword evidence="2" id="KW-0255">Endonuclease</keyword>
<evidence type="ECO:0000313" key="3">
    <source>
        <dbReference type="Proteomes" id="UP000093044"/>
    </source>
</evidence>
<dbReference type="InterPro" id="IPR015947">
    <property type="entry name" value="PUA-like_sf"/>
</dbReference>
<dbReference type="InterPro" id="IPR027417">
    <property type="entry name" value="P-loop_NTPase"/>
</dbReference>
<keyword evidence="2" id="KW-0378">Hydrolase</keyword>
<dbReference type="STRING" id="1197717.BED41_00740"/>
<dbReference type="InterPro" id="IPR003593">
    <property type="entry name" value="AAA+_ATPase"/>
</dbReference>
<keyword evidence="2" id="KW-0540">Nuclease</keyword>
<dbReference type="Pfam" id="PF07728">
    <property type="entry name" value="AAA_5"/>
    <property type="match status" value="1"/>
</dbReference>
<dbReference type="EMBL" id="CP016757">
    <property type="protein sequence ID" value="ANZ43756.1"/>
    <property type="molecule type" value="Genomic_DNA"/>
</dbReference>
<dbReference type="PANTHER" id="PTHR37291">
    <property type="entry name" value="5-METHYLCYTOSINE-SPECIFIC RESTRICTION ENZYME B"/>
    <property type="match status" value="1"/>
</dbReference>
<dbReference type="PANTHER" id="PTHR37291:SF1">
    <property type="entry name" value="TYPE IV METHYL-DIRECTED RESTRICTION ENZYME ECOKMCRB SUBUNIT"/>
    <property type="match status" value="1"/>
</dbReference>
<protein>
    <submittedName>
        <fullName evidence="2">Restriction endonuclease</fullName>
    </submittedName>
</protein>
<dbReference type="InterPro" id="IPR011704">
    <property type="entry name" value="ATPase_dyneun-rel_AAA"/>
</dbReference>
<reference evidence="2" key="1">
    <citation type="submission" date="2016-08" db="EMBL/GenBank/DDBJ databases">
        <title>Complete genome of Cloacibacillus porcorum.</title>
        <authorList>
            <person name="Looft T."/>
            <person name="Bayles D.O."/>
            <person name="Alt D.P."/>
        </authorList>
    </citation>
    <scope>NUCLEOTIDE SEQUENCE [LARGE SCALE GENOMIC DNA]</scope>
    <source>
        <strain evidence="2">CL-84</strain>
    </source>
</reference>
<dbReference type="Proteomes" id="UP000093044">
    <property type="component" value="Chromosome"/>
</dbReference>
<dbReference type="Gene3D" id="3.40.50.300">
    <property type="entry name" value="P-loop containing nucleotide triphosphate hydrolases"/>
    <property type="match status" value="1"/>
</dbReference>
<evidence type="ECO:0000313" key="2">
    <source>
        <dbReference type="EMBL" id="ANZ43756.1"/>
    </source>
</evidence>
<proteinExistence type="predicted"/>